<keyword evidence="2" id="KW-1185">Reference proteome</keyword>
<name>A0ABT4CFU7_9ACTN</name>
<comment type="caution">
    <text evidence="1">The sequence shown here is derived from an EMBL/GenBank/DDBJ whole genome shotgun (WGS) entry which is preliminary data.</text>
</comment>
<dbReference type="Proteomes" id="UP001074726">
    <property type="component" value="Unassembled WGS sequence"/>
</dbReference>
<dbReference type="RefSeq" id="WP_268112775.1">
    <property type="nucleotide sequence ID" value="NZ_JAPPUX010000004.1"/>
</dbReference>
<organism evidence="1 2">
    <name type="scientific">Nocardioides pini</name>
    <dbReference type="NCBI Taxonomy" id="2975053"/>
    <lineage>
        <taxon>Bacteria</taxon>
        <taxon>Bacillati</taxon>
        <taxon>Actinomycetota</taxon>
        <taxon>Actinomycetes</taxon>
        <taxon>Propionibacteriales</taxon>
        <taxon>Nocardioidaceae</taxon>
        <taxon>Nocardioides</taxon>
    </lineage>
</organism>
<protein>
    <submittedName>
        <fullName evidence="1">Uncharacterized protein</fullName>
    </submittedName>
</protein>
<sequence length="83" mass="9341">MQVFLRPTVTDGGGLLLESPRGGFGQDGAYVVVSDRRAHAARVPLHETFHVHVDADGVLRTDHELRLWRASAVRLHYKLERAR</sequence>
<accession>A0ABT4CFU7</accession>
<evidence type="ECO:0000313" key="1">
    <source>
        <dbReference type="EMBL" id="MCY4727840.1"/>
    </source>
</evidence>
<reference evidence="1" key="1">
    <citation type="submission" date="2022-08" db="EMBL/GenBank/DDBJ databases">
        <title>Genome sequencing of Nocardioides sp. STR2.</title>
        <authorList>
            <person name="So Y."/>
        </authorList>
    </citation>
    <scope>NUCLEOTIDE SEQUENCE</scope>
    <source>
        <strain evidence="1">STR2</strain>
    </source>
</reference>
<evidence type="ECO:0000313" key="2">
    <source>
        <dbReference type="Proteomes" id="UP001074726"/>
    </source>
</evidence>
<gene>
    <name evidence="1" type="ORF">NYO98_16245</name>
</gene>
<proteinExistence type="predicted"/>
<dbReference type="EMBL" id="JAPPUX010000004">
    <property type="protein sequence ID" value="MCY4727840.1"/>
    <property type="molecule type" value="Genomic_DNA"/>
</dbReference>